<feature type="signal peptide" evidence="8">
    <location>
        <begin position="1"/>
        <end position="22"/>
    </location>
</feature>
<protein>
    <recommendedName>
        <fullName evidence="9">Thioredoxin domain-containing protein</fullName>
    </recommendedName>
</protein>
<evidence type="ECO:0000256" key="6">
    <source>
        <dbReference type="ARBA" id="ARBA00023180"/>
    </source>
</evidence>
<evidence type="ECO:0000256" key="8">
    <source>
        <dbReference type="SAM" id="SignalP"/>
    </source>
</evidence>
<dbReference type="SUPFAM" id="SSF52833">
    <property type="entry name" value="Thioredoxin-like"/>
    <property type="match status" value="1"/>
</dbReference>
<dbReference type="PANTHER" id="PTHR46854:SF1">
    <property type="entry name" value="5'-ADENYLYLSULFATE REDUCTASE-LIKE 4-RELATED"/>
    <property type="match status" value="1"/>
</dbReference>
<feature type="chain" id="PRO_5042034419" description="Thioredoxin domain-containing protein" evidence="8">
    <location>
        <begin position="23"/>
        <end position="318"/>
    </location>
</feature>
<dbReference type="CDD" id="cd02999">
    <property type="entry name" value="PDI_a_ERp44_like"/>
    <property type="match status" value="1"/>
</dbReference>
<proteinExistence type="predicted"/>
<name>A0AAD3XXY3_NEPGR</name>
<evidence type="ECO:0000259" key="9">
    <source>
        <dbReference type="PROSITE" id="PS51352"/>
    </source>
</evidence>
<dbReference type="Gene3D" id="3.40.30.10">
    <property type="entry name" value="Glutaredoxin"/>
    <property type="match status" value="1"/>
</dbReference>
<comment type="caution">
    <text evidence="10">The sequence shown here is derived from an EMBL/GenBank/DDBJ whole genome shotgun (WGS) entry which is preliminary data.</text>
</comment>
<evidence type="ECO:0000256" key="4">
    <source>
        <dbReference type="ARBA" id="ARBA00022989"/>
    </source>
</evidence>
<evidence type="ECO:0000256" key="7">
    <source>
        <dbReference type="SAM" id="Phobius"/>
    </source>
</evidence>
<dbReference type="InterPro" id="IPR036249">
    <property type="entry name" value="Thioredoxin-like_sf"/>
</dbReference>
<dbReference type="InterPro" id="IPR044606">
    <property type="entry name" value="APRL4/6"/>
</dbReference>
<evidence type="ECO:0000256" key="2">
    <source>
        <dbReference type="ARBA" id="ARBA00022692"/>
    </source>
</evidence>
<feature type="transmembrane region" description="Helical" evidence="7">
    <location>
        <begin position="215"/>
        <end position="236"/>
    </location>
</feature>
<evidence type="ECO:0000256" key="5">
    <source>
        <dbReference type="ARBA" id="ARBA00023136"/>
    </source>
</evidence>
<dbReference type="GO" id="GO:0016020">
    <property type="term" value="C:membrane"/>
    <property type="evidence" value="ECO:0007669"/>
    <property type="project" value="UniProtKB-SubCell"/>
</dbReference>
<comment type="subcellular location">
    <subcellularLocation>
        <location evidence="1">Membrane</location>
        <topology evidence="1">Single-pass membrane protein</topology>
    </subcellularLocation>
</comment>
<gene>
    <name evidence="10" type="ORF">Nepgr_023710</name>
</gene>
<keyword evidence="4 7" id="KW-1133">Transmembrane helix</keyword>
<organism evidence="10 11">
    <name type="scientific">Nepenthes gracilis</name>
    <name type="common">Slender pitcher plant</name>
    <dbReference type="NCBI Taxonomy" id="150966"/>
    <lineage>
        <taxon>Eukaryota</taxon>
        <taxon>Viridiplantae</taxon>
        <taxon>Streptophyta</taxon>
        <taxon>Embryophyta</taxon>
        <taxon>Tracheophyta</taxon>
        <taxon>Spermatophyta</taxon>
        <taxon>Magnoliopsida</taxon>
        <taxon>eudicotyledons</taxon>
        <taxon>Gunneridae</taxon>
        <taxon>Pentapetalae</taxon>
        <taxon>Caryophyllales</taxon>
        <taxon>Nepenthaceae</taxon>
        <taxon>Nepenthes</taxon>
    </lineage>
</organism>
<accession>A0AAD3XXY3</accession>
<dbReference type="AlphaFoldDB" id="A0AAD3XXY3"/>
<evidence type="ECO:0000256" key="3">
    <source>
        <dbReference type="ARBA" id="ARBA00022729"/>
    </source>
</evidence>
<keyword evidence="3 8" id="KW-0732">Signal</keyword>
<dbReference type="InterPro" id="IPR013766">
    <property type="entry name" value="Thioredoxin_domain"/>
</dbReference>
<keyword evidence="11" id="KW-1185">Reference proteome</keyword>
<dbReference type="Proteomes" id="UP001279734">
    <property type="component" value="Unassembled WGS sequence"/>
</dbReference>
<evidence type="ECO:0000313" key="10">
    <source>
        <dbReference type="EMBL" id="GMH21867.1"/>
    </source>
</evidence>
<evidence type="ECO:0000256" key="1">
    <source>
        <dbReference type="ARBA" id="ARBA00004167"/>
    </source>
</evidence>
<dbReference type="PANTHER" id="PTHR46854">
    <property type="entry name" value="5'-ADENYLYLSULFATE REDUCTASE-LIKE 4-RELATED"/>
    <property type="match status" value="1"/>
</dbReference>
<keyword evidence="6" id="KW-0325">Glycoprotein</keyword>
<keyword evidence="5 7" id="KW-0472">Membrane</keyword>
<dbReference type="EMBL" id="BSYO01000023">
    <property type="protein sequence ID" value="GMH21867.1"/>
    <property type="molecule type" value="Genomic_DNA"/>
</dbReference>
<evidence type="ECO:0000313" key="11">
    <source>
        <dbReference type="Proteomes" id="UP001279734"/>
    </source>
</evidence>
<keyword evidence="2 7" id="KW-0812">Transmembrane</keyword>
<feature type="domain" description="Thioredoxin" evidence="9">
    <location>
        <begin position="50"/>
        <end position="171"/>
    </location>
</feature>
<reference evidence="10" key="1">
    <citation type="submission" date="2023-05" db="EMBL/GenBank/DDBJ databases">
        <title>Nepenthes gracilis genome sequencing.</title>
        <authorList>
            <person name="Fukushima K."/>
        </authorList>
    </citation>
    <scope>NUCLEOTIDE SEQUENCE</scope>
    <source>
        <strain evidence="10">SING2019-196</strain>
    </source>
</reference>
<dbReference type="PROSITE" id="PS51352">
    <property type="entry name" value="THIOREDOXIN_2"/>
    <property type="match status" value="1"/>
</dbReference>
<sequence>MRFWGIGFGITVLVVFGKVTFGESATDFVPGSCSTSSITDWILGSRDSVCDANDRCESSDAVAAIEGDEVSLEEALHMVHSHSHGYVAVLFYASWCPFSTTFRTSFSVLASLYPSIPHFAIEELAIKPSLLSKYGVHGFPALFLLNSTMRVRYGASRRLIFLIDFYSAVTGIGSDPVHNKTKCPSNHEKRNHTEQKNCPFSWARSPENLLRQQNYLVLATGFVVSRFLLFLFPYLLEFAHIAWRRHMQNVRLQRLWEHLLAYVNQVGHLINSINYPCKRSNFQEGARNARVWASKSLASAVAIGDASTNRGKTIGLNH</sequence>